<dbReference type="AlphaFoldDB" id="A0A6L9MDS5"/>
<evidence type="ECO:0000256" key="6">
    <source>
        <dbReference type="ARBA" id="ARBA00023143"/>
    </source>
</evidence>
<dbReference type="Pfam" id="PF22638">
    <property type="entry name" value="FlgK_D1"/>
    <property type="match status" value="1"/>
</dbReference>
<evidence type="ECO:0000256" key="4">
    <source>
        <dbReference type="ARBA" id="ARBA00016244"/>
    </source>
</evidence>
<organism evidence="9 10">
    <name type="scientific">Aurantimonas aggregata</name>
    <dbReference type="NCBI Taxonomy" id="2047720"/>
    <lineage>
        <taxon>Bacteria</taxon>
        <taxon>Pseudomonadati</taxon>
        <taxon>Pseudomonadota</taxon>
        <taxon>Alphaproteobacteria</taxon>
        <taxon>Hyphomicrobiales</taxon>
        <taxon>Aurantimonadaceae</taxon>
        <taxon>Aurantimonas</taxon>
    </lineage>
</organism>
<dbReference type="Proteomes" id="UP000476332">
    <property type="component" value="Unassembled WGS sequence"/>
</dbReference>
<keyword evidence="6" id="KW-0975">Bacterial flagellum</keyword>
<accession>A0A6L9MDS5</accession>
<keyword evidence="9" id="KW-0966">Cell projection</keyword>
<evidence type="ECO:0000256" key="5">
    <source>
        <dbReference type="ARBA" id="ARBA00022525"/>
    </source>
</evidence>
<gene>
    <name evidence="9" type="primary">flgK</name>
    <name evidence="9" type="ORF">GTW51_03350</name>
</gene>
<evidence type="ECO:0000256" key="3">
    <source>
        <dbReference type="ARBA" id="ARBA00009677"/>
    </source>
</evidence>
<dbReference type="Pfam" id="PF06429">
    <property type="entry name" value="Flg_bbr_C"/>
    <property type="match status" value="1"/>
</dbReference>
<keyword evidence="9" id="KW-0969">Cilium</keyword>
<evidence type="ECO:0000313" key="9">
    <source>
        <dbReference type="EMBL" id="NDV85732.1"/>
    </source>
</evidence>
<dbReference type="GO" id="GO:0005576">
    <property type="term" value="C:extracellular region"/>
    <property type="evidence" value="ECO:0007669"/>
    <property type="project" value="UniProtKB-SubCell"/>
</dbReference>
<keyword evidence="10" id="KW-1185">Reference proteome</keyword>
<evidence type="ECO:0000313" key="10">
    <source>
        <dbReference type="Proteomes" id="UP000476332"/>
    </source>
</evidence>
<feature type="domain" description="Flagellar hook-associated protein FlgK helical" evidence="8">
    <location>
        <begin position="88"/>
        <end position="309"/>
    </location>
</feature>
<dbReference type="PANTHER" id="PTHR30033:SF1">
    <property type="entry name" value="FLAGELLAR HOOK-ASSOCIATED PROTEIN 1"/>
    <property type="match status" value="1"/>
</dbReference>
<comment type="subcellular location">
    <subcellularLocation>
        <location evidence="1">Bacterial flagellum</location>
    </subcellularLocation>
    <subcellularLocation>
        <location evidence="2">Secreted</location>
    </subcellularLocation>
</comment>
<dbReference type="SUPFAM" id="SSF64518">
    <property type="entry name" value="Phase 1 flagellin"/>
    <property type="match status" value="1"/>
</dbReference>
<keyword evidence="5" id="KW-0964">Secreted</keyword>
<evidence type="ECO:0000259" key="8">
    <source>
        <dbReference type="Pfam" id="PF22638"/>
    </source>
</evidence>
<keyword evidence="9" id="KW-0282">Flagellum</keyword>
<name>A0A6L9MDS5_9HYPH</name>
<comment type="caution">
    <text evidence="9">The sequence shown here is derived from an EMBL/GenBank/DDBJ whole genome shotgun (WGS) entry which is preliminary data.</text>
</comment>
<evidence type="ECO:0000259" key="7">
    <source>
        <dbReference type="Pfam" id="PF06429"/>
    </source>
</evidence>
<dbReference type="EMBL" id="JAAAMJ010000001">
    <property type="protein sequence ID" value="NDV85732.1"/>
    <property type="molecule type" value="Genomic_DNA"/>
</dbReference>
<feature type="domain" description="Flagellar basal-body/hook protein C-terminal" evidence="7">
    <location>
        <begin position="452"/>
        <end position="490"/>
    </location>
</feature>
<proteinExistence type="inferred from homology"/>
<comment type="similarity">
    <text evidence="3">Belongs to the flagella basal body rod proteins family.</text>
</comment>
<dbReference type="GO" id="GO:0009424">
    <property type="term" value="C:bacterial-type flagellum hook"/>
    <property type="evidence" value="ECO:0007669"/>
    <property type="project" value="InterPro"/>
</dbReference>
<dbReference type="InterPro" id="IPR053927">
    <property type="entry name" value="FlgK_helical"/>
</dbReference>
<sequence>MSLLSAFSNARASLSTVSSQTAIVSRNIANADNPYASRKYANLSTGQLGGVRIVSIAQSGDAALFRSLLVSTSALGAADAKASGLDRIRDVIGDVDAPTSPAARLAQLKAALSQYAVSPESGQTAEAAVAAARDMANGLNEASAAVQATRKDADDKLDQAAKSMNALLAEFETVNGRIMSGTSTGADVTDFLDRRDQIIRELSQYVGVNVQTRNGNELALYTDSGITLFDKAARAVEFTPQAAYDPNVVGGAFKIDGVVISGAASPMPVKSGSLAGLLTLRDETAVSFQGQLDGIAYALIDGFAETNQADPADTGRYAGLFTSNGMTTVPATVAGARGLAGTIQIAASVDSTKPGGDPMLLRDGAISHPGDPAFRYNTNGSSGFTERLNALIAQFSLPRDFDVNAGAGVRATLSEYSAASIGWLEGQRATAVDEADYRSVLLSRTQESLSDKSGVNIDDEMTRMLDLERSYQASSKLLSTVGEMIDALLAIR</sequence>
<dbReference type="GO" id="GO:0044780">
    <property type="term" value="P:bacterial-type flagellum assembly"/>
    <property type="evidence" value="ECO:0007669"/>
    <property type="project" value="InterPro"/>
</dbReference>
<dbReference type="InterPro" id="IPR002371">
    <property type="entry name" value="FlgK"/>
</dbReference>
<evidence type="ECO:0000256" key="2">
    <source>
        <dbReference type="ARBA" id="ARBA00004613"/>
    </source>
</evidence>
<dbReference type="InterPro" id="IPR010930">
    <property type="entry name" value="Flg_bb/hook_C_dom"/>
</dbReference>
<dbReference type="PANTHER" id="PTHR30033">
    <property type="entry name" value="FLAGELLAR HOOK-ASSOCIATED PROTEIN 1"/>
    <property type="match status" value="1"/>
</dbReference>
<dbReference type="RefSeq" id="WP_163042433.1">
    <property type="nucleotide sequence ID" value="NZ_JAAAMJ010000001.1"/>
</dbReference>
<evidence type="ECO:0000256" key="1">
    <source>
        <dbReference type="ARBA" id="ARBA00004365"/>
    </source>
</evidence>
<dbReference type="GO" id="GO:0005198">
    <property type="term" value="F:structural molecule activity"/>
    <property type="evidence" value="ECO:0007669"/>
    <property type="project" value="InterPro"/>
</dbReference>
<dbReference type="NCBIfam" id="TIGR02492">
    <property type="entry name" value="flgK_ends"/>
    <property type="match status" value="1"/>
</dbReference>
<reference evidence="9 10" key="1">
    <citation type="submission" date="2020-01" db="EMBL/GenBank/DDBJ databases">
        <title>Genomes of bacteria type strains.</title>
        <authorList>
            <person name="Chen J."/>
            <person name="Zhu S."/>
            <person name="Chen J."/>
        </authorList>
    </citation>
    <scope>NUCLEOTIDE SEQUENCE [LARGE SCALE GENOMIC DNA]</scope>
    <source>
        <strain evidence="9 10">KCTC 52919</strain>
    </source>
</reference>
<protein>
    <recommendedName>
        <fullName evidence="4">Flagellar hook-associated protein 1</fullName>
    </recommendedName>
</protein>